<organism evidence="1 2">
    <name type="scientific">Phytoactinopolyspora alkaliphila</name>
    <dbReference type="NCBI Taxonomy" id="1783498"/>
    <lineage>
        <taxon>Bacteria</taxon>
        <taxon>Bacillati</taxon>
        <taxon>Actinomycetota</taxon>
        <taxon>Actinomycetes</taxon>
        <taxon>Jiangellales</taxon>
        <taxon>Jiangellaceae</taxon>
        <taxon>Phytoactinopolyspora</taxon>
    </lineage>
</organism>
<evidence type="ECO:0000313" key="1">
    <source>
        <dbReference type="EMBL" id="NED97827.1"/>
    </source>
</evidence>
<dbReference type="AlphaFoldDB" id="A0A6N9YSB4"/>
<dbReference type="NCBIfam" id="TIGR02335">
    <property type="entry name" value="hydr_PhnA"/>
    <property type="match status" value="1"/>
</dbReference>
<protein>
    <submittedName>
        <fullName evidence="1">Phosphonoacetate hydrolase</fullName>
        <ecNumber evidence="1">3.11.1.2</ecNumber>
    </submittedName>
</protein>
<dbReference type="EC" id="3.11.1.2" evidence="1"/>
<name>A0A6N9YSB4_9ACTN</name>
<dbReference type="Gene3D" id="3.40.720.10">
    <property type="entry name" value="Alkaline Phosphatase, subunit A"/>
    <property type="match status" value="1"/>
</dbReference>
<keyword evidence="1" id="KW-0378">Hydrolase</keyword>
<dbReference type="Pfam" id="PF01663">
    <property type="entry name" value="Phosphodiest"/>
    <property type="match status" value="1"/>
</dbReference>
<reference evidence="1 2" key="1">
    <citation type="submission" date="2020-02" db="EMBL/GenBank/DDBJ databases">
        <authorList>
            <person name="Li X.-J."/>
            <person name="Feng X.-M."/>
        </authorList>
    </citation>
    <scope>NUCLEOTIDE SEQUENCE [LARGE SCALE GENOMIC DNA]</scope>
    <source>
        <strain evidence="1 2">CGMCC 4.7225</strain>
    </source>
</reference>
<dbReference type="EMBL" id="JAAGOB010000014">
    <property type="protein sequence ID" value="NED97827.1"/>
    <property type="molecule type" value="Genomic_DNA"/>
</dbReference>
<dbReference type="Proteomes" id="UP000469185">
    <property type="component" value="Unassembled WGS sequence"/>
</dbReference>
<accession>A0A6N9YSB4</accession>
<dbReference type="InterPro" id="IPR002591">
    <property type="entry name" value="Phosphodiest/P_Trfase"/>
</dbReference>
<dbReference type="PANTHER" id="PTHR10151">
    <property type="entry name" value="ECTONUCLEOTIDE PYROPHOSPHATASE/PHOSPHODIESTERASE"/>
    <property type="match status" value="1"/>
</dbReference>
<dbReference type="SUPFAM" id="SSF53649">
    <property type="entry name" value="Alkaline phosphatase-like"/>
    <property type="match status" value="1"/>
</dbReference>
<dbReference type="PANTHER" id="PTHR10151:SF120">
    <property type="entry name" value="BIS(5'-ADENOSYL)-TRIPHOSPHATASE"/>
    <property type="match status" value="1"/>
</dbReference>
<sequence length="412" mass="44662">MSSQSEILVNGRTYRYPRRPVVVVCIDGSEPHYHEKAIAAGRMPFLSEMLGKGADWRGDSAMPSFTNPNNLSIATGSPPAVHGICGNYFFDREQGVEVMMNEPRFLRARTIFAAFEEAGATVAVVTAKDKLRRLLGDGLTRGICFSAEKADTATVAEHGIDGVLDLVGLPLPSVYSSDLSEFAMAAGVKILESRRPDLTYISLTDFVQHKYAPGTPEADDFYGMLDGYFAHLDALGAVLVVTADHGMNAKTTSSGAPQVLYLQEHLDVWFGTGRTRVVLPITDPYTVHHGALGSFAFVSVDGALDSTDAGQRLAALGGVDLVLSRREAADRFELPEDRIGDLTVIAERDVALGTAAHSHDLSQLDRPLRSHGGLTEQRVPILVNRPAALPEGHHLRNYDAYWIALNLVDHQA</sequence>
<dbReference type="GO" id="GO:0047400">
    <property type="term" value="F:phosphonoacetate hydrolase activity"/>
    <property type="evidence" value="ECO:0007669"/>
    <property type="project" value="UniProtKB-EC"/>
</dbReference>
<dbReference type="InterPro" id="IPR023116">
    <property type="entry name" value="Phosphonoacetate_hydro_insert"/>
</dbReference>
<gene>
    <name evidence="1" type="primary">phnA</name>
    <name evidence="1" type="ORF">G1H11_21235</name>
</gene>
<dbReference type="InterPro" id="IPR012710">
    <property type="entry name" value="Phosphonoacetate_hydro"/>
</dbReference>
<comment type="caution">
    <text evidence="1">The sequence shown here is derived from an EMBL/GenBank/DDBJ whole genome shotgun (WGS) entry which is preliminary data.</text>
</comment>
<dbReference type="CDD" id="cd16018">
    <property type="entry name" value="Enpp"/>
    <property type="match status" value="1"/>
</dbReference>
<proteinExistence type="predicted"/>
<keyword evidence="2" id="KW-1185">Reference proteome</keyword>
<dbReference type="Gene3D" id="3.30.1360.110">
    <property type="entry name" value="Domain 2, Phosphonoacetate Hydrolase"/>
    <property type="match status" value="1"/>
</dbReference>
<dbReference type="RefSeq" id="WP_163820619.1">
    <property type="nucleotide sequence ID" value="NZ_JAAGOB010000014.1"/>
</dbReference>
<evidence type="ECO:0000313" key="2">
    <source>
        <dbReference type="Proteomes" id="UP000469185"/>
    </source>
</evidence>
<dbReference type="InterPro" id="IPR017850">
    <property type="entry name" value="Alkaline_phosphatase_core_sf"/>
</dbReference>